<evidence type="ECO:0000313" key="4">
    <source>
        <dbReference type="EMBL" id="MBS0124709.1"/>
    </source>
</evidence>
<dbReference type="Pfam" id="PF00534">
    <property type="entry name" value="Glycos_transf_1"/>
    <property type="match status" value="1"/>
</dbReference>
<feature type="compositionally biased region" description="Basic and acidic residues" evidence="1">
    <location>
        <begin position="1"/>
        <end position="33"/>
    </location>
</feature>
<dbReference type="GO" id="GO:0016757">
    <property type="term" value="F:glycosyltransferase activity"/>
    <property type="evidence" value="ECO:0007669"/>
    <property type="project" value="InterPro"/>
</dbReference>
<dbReference type="SUPFAM" id="SSF53756">
    <property type="entry name" value="UDP-Glycosyltransferase/glycogen phosphorylase"/>
    <property type="match status" value="1"/>
</dbReference>
<proteinExistence type="predicted"/>
<evidence type="ECO:0000256" key="1">
    <source>
        <dbReference type="SAM" id="MobiDB-lite"/>
    </source>
</evidence>
<organism evidence="4 5">
    <name type="scientific">Thetidibacter halocola</name>
    <dbReference type="NCBI Taxonomy" id="2827239"/>
    <lineage>
        <taxon>Bacteria</taxon>
        <taxon>Pseudomonadati</taxon>
        <taxon>Pseudomonadota</taxon>
        <taxon>Alphaproteobacteria</taxon>
        <taxon>Rhodobacterales</taxon>
        <taxon>Roseobacteraceae</taxon>
        <taxon>Thetidibacter</taxon>
    </lineage>
</organism>
<evidence type="ECO:0000259" key="3">
    <source>
        <dbReference type="Pfam" id="PF09314"/>
    </source>
</evidence>
<sequence>MTVISERFERGTGRDPDQRTPVRDPHDGSDREKGRARRIAILGTVGVPGRYGGFETLAENLVHYHAALGSGDNLTVWCSSKDNAERHTRFASADLRYVGLKANGVQSIPYDALSLLDAVRTGHDRLVLLGVSGAMMLPLIRLISRARIITNIDGIEWKRAKWNGPARAFLRASEWAAVRFSHRVIADNEAIADHVRATYGSDCAVIAYGGDHAVAPVGTGGIPEGLPGGYSLSLCRIEPENNVHTILEAFRGLDLPLVFVGNWANSAYGRELKQRYGTCPNLHLLDPVYEPGALRALRAHASVYVHGHSAGGTNPSLVEMMHFGIPVLAHGCVFNRHSTEGKALYFDTSEDLAAQVRGLGAADAGRIGADMQEIARRRYTWDHIGEAYFALFETD</sequence>
<dbReference type="Gene3D" id="3.40.50.2000">
    <property type="entry name" value="Glycogen Phosphorylase B"/>
    <property type="match status" value="2"/>
</dbReference>
<evidence type="ECO:0000313" key="5">
    <source>
        <dbReference type="Proteomes" id="UP000681356"/>
    </source>
</evidence>
<dbReference type="AlphaFoldDB" id="A0A8J7WE44"/>
<dbReference type="RefSeq" id="WP_212536672.1">
    <property type="nucleotide sequence ID" value="NZ_JAGTUU010000004.1"/>
</dbReference>
<dbReference type="EMBL" id="JAGTUU010000004">
    <property type="protein sequence ID" value="MBS0124709.1"/>
    <property type="molecule type" value="Genomic_DNA"/>
</dbReference>
<feature type="domain" description="DUF1972" evidence="3">
    <location>
        <begin position="37"/>
        <end position="211"/>
    </location>
</feature>
<reference evidence="4" key="1">
    <citation type="submission" date="2021-04" db="EMBL/GenBank/DDBJ databases">
        <authorList>
            <person name="Yoon J."/>
        </authorList>
    </citation>
    <scope>NUCLEOTIDE SEQUENCE</scope>
    <source>
        <strain evidence="4">KMU-90</strain>
    </source>
</reference>
<name>A0A8J7WE44_9RHOB</name>
<feature type="domain" description="Glycosyl transferase family 1" evidence="2">
    <location>
        <begin position="231"/>
        <end position="331"/>
    </location>
</feature>
<accession>A0A8J7WE44</accession>
<dbReference type="InterPro" id="IPR015393">
    <property type="entry name" value="DUF1972"/>
</dbReference>
<dbReference type="Pfam" id="PF09314">
    <property type="entry name" value="DUF1972"/>
    <property type="match status" value="1"/>
</dbReference>
<protein>
    <submittedName>
        <fullName evidence="4">DUF1972 domain-containing protein</fullName>
    </submittedName>
</protein>
<dbReference type="Proteomes" id="UP000681356">
    <property type="component" value="Unassembled WGS sequence"/>
</dbReference>
<evidence type="ECO:0000259" key="2">
    <source>
        <dbReference type="Pfam" id="PF00534"/>
    </source>
</evidence>
<gene>
    <name evidence="4" type="ORF">KB874_11440</name>
</gene>
<comment type="caution">
    <text evidence="4">The sequence shown here is derived from an EMBL/GenBank/DDBJ whole genome shotgun (WGS) entry which is preliminary data.</text>
</comment>
<feature type="region of interest" description="Disordered" evidence="1">
    <location>
        <begin position="1"/>
        <end position="35"/>
    </location>
</feature>
<keyword evidence="5" id="KW-1185">Reference proteome</keyword>
<dbReference type="InterPro" id="IPR001296">
    <property type="entry name" value="Glyco_trans_1"/>
</dbReference>